<evidence type="ECO:0000256" key="1">
    <source>
        <dbReference type="SAM" id="Phobius"/>
    </source>
</evidence>
<keyword evidence="3" id="KW-1185">Reference proteome</keyword>
<keyword evidence="1" id="KW-0472">Membrane</keyword>
<comment type="caution">
    <text evidence="2">The sequence shown here is derived from an EMBL/GenBank/DDBJ whole genome shotgun (WGS) entry which is preliminary data.</text>
</comment>
<protein>
    <submittedName>
        <fullName evidence="2">Uncharacterized protein</fullName>
    </submittedName>
</protein>
<sequence>MADAIAARREARRRRILENSHNRLQLISGKTDDDINKDSPRRTPIPDQNVDIPFLTEVDTINTRFLDNGIINSEFETTGFTENDNLSDNREVTNDLAAFTLLSPEPCPTLNPSLVDKVVTSKYDIVLLSLLIQILYELSVFTFDQAFFFLPLILYIVTKLIFFPRQSNSSIANALLLLNGISAEKVKIIVYVMQLLMLISGDVCLYLFTIICIQSLSITLKDNFIT</sequence>
<keyword evidence="1" id="KW-1133">Transmembrane helix</keyword>
<accession>A0AAV1KW94</accession>
<gene>
    <name evidence="2" type="ORF">PARMNEM_LOCUS7713</name>
</gene>
<proteinExistence type="predicted"/>
<organism evidence="2 3">
    <name type="scientific">Parnassius mnemosyne</name>
    <name type="common">clouded apollo</name>
    <dbReference type="NCBI Taxonomy" id="213953"/>
    <lineage>
        <taxon>Eukaryota</taxon>
        <taxon>Metazoa</taxon>
        <taxon>Ecdysozoa</taxon>
        <taxon>Arthropoda</taxon>
        <taxon>Hexapoda</taxon>
        <taxon>Insecta</taxon>
        <taxon>Pterygota</taxon>
        <taxon>Neoptera</taxon>
        <taxon>Endopterygota</taxon>
        <taxon>Lepidoptera</taxon>
        <taxon>Glossata</taxon>
        <taxon>Ditrysia</taxon>
        <taxon>Papilionoidea</taxon>
        <taxon>Papilionidae</taxon>
        <taxon>Parnassiinae</taxon>
        <taxon>Parnassini</taxon>
        <taxon>Parnassius</taxon>
        <taxon>Driopa</taxon>
    </lineage>
</organism>
<name>A0AAV1KW94_9NEOP</name>
<dbReference type="EMBL" id="CAVLGL010000081">
    <property type="protein sequence ID" value="CAK1586810.1"/>
    <property type="molecule type" value="Genomic_DNA"/>
</dbReference>
<feature type="transmembrane region" description="Helical" evidence="1">
    <location>
        <begin position="188"/>
        <end position="208"/>
    </location>
</feature>
<evidence type="ECO:0000313" key="3">
    <source>
        <dbReference type="Proteomes" id="UP001314205"/>
    </source>
</evidence>
<dbReference type="Proteomes" id="UP001314205">
    <property type="component" value="Unassembled WGS sequence"/>
</dbReference>
<evidence type="ECO:0000313" key="2">
    <source>
        <dbReference type="EMBL" id="CAK1586810.1"/>
    </source>
</evidence>
<keyword evidence="1" id="KW-0812">Transmembrane</keyword>
<feature type="transmembrane region" description="Helical" evidence="1">
    <location>
        <begin position="146"/>
        <end position="163"/>
    </location>
</feature>
<feature type="transmembrane region" description="Helical" evidence="1">
    <location>
        <begin position="123"/>
        <end position="140"/>
    </location>
</feature>
<reference evidence="2 3" key="1">
    <citation type="submission" date="2023-11" db="EMBL/GenBank/DDBJ databases">
        <authorList>
            <person name="Hedman E."/>
            <person name="Englund M."/>
            <person name="Stromberg M."/>
            <person name="Nyberg Akerstrom W."/>
            <person name="Nylinder S."/>
            <person name="Jareborg N."/>
            <person name="Kallberg Y."/>
            <person name="Kronander E."/>
        </authorList>
    </citation>
    <scope>NUCLEOTIDE SEQUENCE [LARGE SCALE GENOMIC DNA]</scope>
</reference>
<dbReference type="AlphaFoldDB" id="A0AAV1KW94"/>